<dbReference type="PANTHER" id="PTHR38434">
    <property type="entry name" value="BLL2549 PROTEIN"/>
    <property type="match status" value="1"/>
</dbReference>
<keyword evidence="2" id="KW-0812">Transmembrane</keyword>
<feature type="transmembrane region" description="Helical" evidence="2">
    <location>
        <begin position="434"/>
        <end position="457"/>
    </location>
</feature>
<feature type="transmembrane region" description="Helical" evidence="2">
    <location>
        <begin position="719"/>
        <end position="739"/>
    </location>
</feature>
<feature type="transmembrane region" description="Helical" evidence="2">
    <location>
        <begin position="231"/>
        <end position="249"/>
    </location>
</feature>
<feature type="transmembrane region" description="Helical" evidence="2">
    <location>
        <begin position="692"/>
        <end position="712"/>
    </location>
</feature>
<feature type="transmembrane region" description="Helical" evidence="2">
    <location>
        <begin position="759"/>
        <end position="776"/>
    </location>
</feature>
<feature type="transmembrane region" description="Helical" evidence="2">
    <location>
        <begin position="811"/>
        <end position="831"/>
    </location>
</feature>
<dbReference type="InterPro" id="IPR019286">
    <property type="entry name" value="DUF2339_TM"/>
</dbReference>
<dbReference type="Pfam" id="PF10101">
    <property type="entry name" value="DUF2339"/>
    <property type="match status" value="1"/>
</dbReference>
<reference evidence="3 4" key="1">
    <citation type="submission" date="2019-09" db="EMBL/GenBank/DDBJ databases">
        <title>Genome sequence of Rhodovastum atsumiense, a diverse member of the Acetobacteraceae family of non-sulfur purple photosynthetic bacteria.</title>
        <authorList>
            <person name="Meyer T."/>
            <person name="Kyndt J."/>
        </authorList>
    </citation>
    <scope>NUCLEOTIDE SEQUENCE [LARGE SCALE GENOMIC DNA]</scope>
    <source>
        <strain evidence="3 4">DSM 21279</strain>
    </source>
</reference>
<dbReference type="Proteomes" id="UP000325255">
    <property type="component" value="Unassembled WGS sequence"/>
</dbReference>
<feature type="transmembrane region" description="Helical" evidence="2">
    <location>
        <begin position="256"/>
        <end position="276"/>
    </location>
</feature>
<comment type="caution">
    <text evidence="3">The sequence shown here is derived from an EMBL/GenBank/DDBJ whole genome shotgun (WGS) entry which is preliminary data.</text>
</comment>
<feature type="transmembrane region" description="Helical" evidence="2">
    <location>
        <begin position="573"/>
        <end position="592"/>
    </location>
</feature>
<dbReference type="InterPro" id="IPR014600">
    <property type="entry name" value="UCP035905_mem"/>
</dbReference>
<feature type="transmembrane region" description="Helical" evidence="2">
    <location>
        <begin position="360"/>
        <end position="377"/>
    </location>
</feature>
<feature type="transmembrane region" description="Helical" evidence="2">
    <location>
        <begin position="155"/>
        <end position="175"/>
    </location>
</feature>
<feature type="transmembrane region" description="Helical" evidence="2">
    <location>
        <begin position="405"/>
        <end position="427"/>
    </location>
</feature>
<feature type="transmembrane region" description="Helical" evidence="2">
    <location>
        <begin position="181"/>
        <end position="201"/>
    </location>
</feature>
<feature type="compositionally biased region" description="Pro residues" evidence="1">
    <location>
        <begin position="55"/>
        <end position="82"/>
    </location>
</feature>
<keyword evidence="4" id="KW-1185">Reference proteome</keyword>
<dbReference type="PANTHER" id="PTHR38434:SF1">
    <property type="entry name" value="BLL2549 PROTEIN"/>
    <property type="match status" value="1"/>
</dbReference>
<feature type="transmembrane region" description="Helical" evidence="2">
    <location>
        <begin position="601"/>
        <end position="618"/>
    </location>
</feature>
<feature type="transmembrane region" description="Helical" evidence="2">
    <location>
        <begin position="638"/>
        <end position="655"/>
    </location>
</feature>
<keyword evidence="2" id="KW-1133">Transmembrane helix</keyword>
<name>A0A5M6IT80_9PROT</name>
<feature type="transmembrane region" description="Helical" evidence="2">
    <location>
        <begin position="667"/>
        <end position="686"/>
    </location>
</feature>
<protein>
    <submittedName>
        <fullName evidence="3">DUF2339 domain-containing protein</fullName>
    </submittedName>
</protein>
<dbReference type="OrthoDB" id="5422830at2"/>
<gene>
    <name evidence="3" type="ORF">F1189_16640</name>
</gene>
<feature type="transmembrane region" description="Helical" evidence="2">
    <location>
        <begin position="314"/>
        <end position="331"/>
    </location>
</feature>
<feature type="region of interest" description="Disordered" evidence="1">
    <location>
        <begin position="55"/>
        <end position="85"/>
    </location>
</feature>
<accession>A0A5M6IT80</accession>
<feature type="transmembrane region" description="Helical" evidence="2">
    <location>
        <begin position="493"/>
        <end position="511"/>
    </location>
</feature>
<feature type="transmembrane region" description="Helical" evidence="2">
    <location>
        <begin position="282"/>
        <end position="302"/>
    </location>
</feature>
<evidence type="ECO:0000256" key="2">
    <source>
        <dbReference type="SAM" id="Phobius"/>
    </source>
</evidence>
<feature type="transmembrane region" description="Helical" evidence="2">
    <location>
        <begin position="463"/>
        <end position="481"/>
    </location>
</feature>
<evidence type="ECO:0000313" key="3">
    <source>
        <dbReference type="EMBL" id="KAA5611037.1"/>
    </source>
</evidence>
<dbReference type="AlphaFoldDB" id="A0A5M6IT80"/>
<feature type="transmembrane region" description="Helical" evidence="2">
    <location>
        <begin position="126"/>
        <end position="148"/>
    </location>
</feature>
<evidence type="ECO:0000313" key="4">
    <source>
        <dbReference type="Proteomes" id="UP000325255"/>
    </source>
</evidence>
<keyword evidence="2" id="KW-0472">Membrane</keyword>
<feature type="transmembrane region" description="Helical" evidence="2">
    <location>
        <begin position="337"/>
        <end position="353"/>
    </location>
</feature>
<dbReference type="RefSeq" id="WP_150041960.1">
    <property type="nucleotide sequence ID" value="NZ_OW485601.1"/>
</dbReference>
<organism evidence="3 4">
    <name type="scientific">Rhodovastum atsumiense</name>
    <dbReference type="NCBI Taxonomy" id="504468"/>
    <lineage>
        <taxon>Bacteria</taxon>
        <taxon>Pseudomonadati</taxon>
        <taxon>Pseudomonadota</taxon>
        <taxon>Alphaproteobacteria</taxon>
        <taxon>Acetobacterales</taxon>
        <taxon>Acetobacteraceae</taxon>
        <taxon>Rhodovastum</taxon>
    </lineage>
</organism>
<dbReference type="EMBL" id="VWPK01000025">
    <property type="protein sequence ID" value="KAA5611037.1"/>
    <property type="molecule type" value="Genomic_DNA"/>
</dbReference>
<evidence type="ECO:0000256" key="1">
    <source>
        <dbReference type="SAM" id="MobiDB-lite"/>
    </source>
</evidence>
<sequence>MEIILGLVVILVVIGGWLLGILGFIRAARAERGLAALRRQVEGLMTAAAPAPPQVPPQVAPWQPVAPPPPVATQPPPIPTAAPAPGSARDVEALLTQRWGTWLGAAALLLSGVFLIRYAVDNGLLGPAARCLLALLLGAGLLGGAGWLRRRAETGAAAALAAGGVAVLFGAAYGAGPFYGLLPPLVGFGLMALAAATGLLAALRFGPLVAAIGVTGAFATPALVATSSPSLPGLFAYLLLVTAAALAVMRRTAWVWLGWAATIAGALWVAVMAGEAGGMDAWAPALFVPAAAALHLGLLPAAALDHVAGRRLSWIPFAVLGVAGLLLEAVAGGAAPRVGVLLLSPLAVWKGWAEPRLDRLPWLAAGLGLLVLLLWALPDWQPTGEVISIEGVVQAILPGAWAPEVIRPLLLTAALLAAFHAAAGLLLETRAARPLPWATLAAAMPVLTLAVTYAQVARFQRDALWALAAGLLAGGLAAAAARARRQDSLQRAGVYAAGVLAALALGCAMLLRAHWLTLAIALFLPPLAWVEAKADLPPLRSLAMAIAAVVLVRLLLNPAVLSYDYGTTPLLNGLIPAYGVPAAGFALAAAMLRRRADDRSVAVLEAGAMALTAALVALEIHHLLAGGALPGRVTFLDAAWQVAALALQAALLLGWAQRPVPREAGRVLGGMALAGGGVLILANPIVTGAPAGWSALVAGYLLPAALAALLLHRPALRDVASLVGGYAVLAAGVGIGLAIRLAFHPDGALAAPPVGEGEQWAYSGAGLAYGGALLALGIRRQQRGLRRAALAIAALVTGKAFLLDMGDLAGLWRVLSFLGLGLALIALGAVYRRFVIPPASRPD</sequence>
<feature type="transmembrane region" description="Helical" evidence="2">
    <location>
        <begin position="6"/>
        <end position="25"/>
    </location>
</feature>
<feature type="transmembrane region" description="Helical" evidence="2">
    <location>
        <begin position="99"/>
        <end position="120"/>
    </location>
</feature>
<dbReference type="PIRSF" id="PIRSF035905">
    <property type="entry name" value="UCP035905_mp"/>
    <property type="match status" value="1"/>
</dbReference>
<feature type="transmembrane region" description="Helical" evidence="2">
    <location>
        <begin position="208"/>
        <end position="225"/>
    </location>
</feature>
<proteinExistence type="predicted"/>